<dbReference type="AlphaFoldDB" id="A0AAE3UAJ1"/>
<keyword evidence="1" id="KW-0732">Signal</keyword>
<dbReference type="SUPFAM" id="SSF56935">
    <property type="entry name" value="Porins"/>
    <property type="match status" value="1"/>
</dbReference>
<accession>A0AAE3UAJ1</accession>
<proteinExistence type="predicted"/>
<dbReference type="Proteomes" id="UP001241110">
    <property type="component" value="Unassembled WGS sequence"/>
</dbReference>
<comment type="caution">
    <text evidence="2">The sequence shown here is derived from an EMBL/GenBank/DDBJ whole genome shotgun (WGS) entry which is preliminary data.</text>
</comment>
<dbReference type="RefSeq" id="WP_313986453.1">
    <property type="nucleotide sequence ID" value="NZ_JASJOS010000016.1"/>
</dbReference>
<evidence type="ECO:0008006" key="4">
    <source>
        <dbReference type="Google" id="ProtNLM"/>
    </source>
</evidence>
<evidence type="ECO:0000313" key="2">
    <source>
        <dbReference type="EMBL" id="MDJ1484772.1"/>
    </source>
</evidence>
<protein>
    <recommendedName>
        <fullName evidence="4">Outer membrane protein</fullName>
    </recommendedName>
</protein>
<organism evidence="2 3">
    <name type="scientific">Xanthocytophaga flava</name>
    <dbReference type="NCBI Taxonomy" id="3048013"/>
    <lineage>
        <taxon>Bacteria</taxon>
        <taxon>Pseudomonadati</taxon>
        <taxon>Bacteroidota</taxon>
        <taxon>Cytophagia</taxon>
        <taxon>Cytophagales</taxon>
        <taxon>Rhodocytophagaceae</taxon>
        <taxon>Xanthocytophaga</taxon>
    </lineage>
</organism>
<feature type="signal peptide" evidence="1">
    <location>
        <begin position="1"/>
        <end position="22"/>
    </location>
</feature>
<feature type="chain" id="PRO_5041905857" description="Outer membrane protein" evidence="1">
    <location>
        <begin position="23"/>
        <end position="431"/>
    </location>
</feature>
<dbReference type="Gene3D" id="2.40.160.60">
    <property type="entry name" value="Outer membrane protein transport protein (OMPP1/FadL/TodX)"/>
    <property type="match status" value="1"/>
</dbReference>
<dbReference type="EMBL" id="JASJOS010000016">
    <property type="protein sequence ID" value="MDJ1484772.1"/>
    <property type="molecule type" value="Genomic_DNA"/>
</dbReference>
<name>A0AAE3UAJ1_9BACT</name>
<sequence length="431" mass="47924">MRFFLRLSFVFAFILCNTVLQAQNMGSSPYSQLGIGDIVNPAFGPQQAMGSAGVAYSNGFFINNINPALWARNRSVTLEVGVIGQYKKMSTSDASKTVTGGTLNNLALALPVARYWTTGLVLSPLSSVNYDISDTRILTGTAYTATTRYLGKGGFTSLNWNNGFSLLKNRLYLGLQTSYIFGATTKENISQVHGLPFTSAYTQNITASGFTFKPGFAYRKRVNYDKKDSLKIVYVSFAGTYDIPGRINLQRDRVLENRSDNGESGPFGQDSLVKNESGRVLMPGGFRAGFNIEKPFKWAVSGDFYYKNWSGYDISYNTDSLSSAYGFGVGAEYTPDINSVNSYLKRVTLRAGFNYSQMPIKYNDKQLSDRSISFGASFPVTTQDRSALSYLNATFVLGQRGDKAMVKENYFKIVFDFSISAFDWFRRYKID</sequence>
<reference evidence="2" key="1">
    <citation type="submission" date="2023-05" db="EMBL/GenBank/DDBJ databases">
        <authorList>
            <person name="Zhang X."/>
        </authorList>
    </citation>
    <scope>NUCLEOTIDE SEQUENCE</scope>
    <source>
        <strain evidence="2">YF14B1</strain>
    </source>
</reference>
<gene>
    <name evidence="2" type="ORF">QNI16_30005</name>
</gene>
<evidence type="ECO:0000256" key="1">
    <source>
        <dbReference type="SAM" id="SignalP"/>
    </source>
</evidence>
<evidence type="ECO:0000313" key="3">
    <source>
        <dbReference type="Proteomes" id="UP001241110"/>
    </source>
</evidence>